<dbReference type="InterPro" id="IPR003661">
    <property type="entry name" value="HisK_dim/P_dom"/>
</dbReference>
<dbReference type="InterPro" id="IPR005467">
    <property type="entry name" value="His_kinase_dom"/>
</dbReference>
<dbReference type="Pfam" id="PF02518">
    <property type="entry name" value="HATPase_c"/>
    <property type="match status" value="1"/>
</dbReference>
<dbReference type="InterPro" id="IPR011006">
    <property type="entry name" value="CheY-like_superfamily"/>
</dbReference>
<evidence type="ECO:0000256" key="2">
    <source>
        <dbReference type="ARBA" id="ARBA00012438"/>
    </source>
</evidence>
<dbReference type="SUPFAM" id="SSF55874">
    <property type="entry name" value="ATPase domain of HSP90 chaperone/DNA topoisomerase II/histidine kinase"/>
    <property type="match status" value="1"/>
</dbReference>
<keyword evidence="4" id="KW-0805">Transcription regulation</keyword>
<reference evidence="10" key="1">
    <citation type="submission" date="2021-03" db="EMBL/GenBank/DDBJ databases">
        <authorList>
            <person name="Kim M.K."/>
        </authorList>
    </citation>
    <scope>NUCLEOTIDE SEQUENCE</scope>
    <source>
        <strain evidence="10">BT186</strain>
    </source>
</reference>
<dbReference type="InterPro" id="IPR004358">
    <property type="entry name" value="Sig_transdc_His_kin-like_C"/>
</dbReference>
<organism evidence="10 11">
    <name type="scientific">Hymenobacter telluris</name>
    <dbReference type="NCBI Taxonomy" id="2816474"/>
    <lineage>
        <taxon>Bacteria</taxon>
        <taxon>Pseudomonadati</taxon>
        <taxon>Bacteroidota</taxon>
        <taxon>Cytophagia</taxon>
        <taxon>Cytophagales</taxon>
        <taxon>Hymenobacteraceae</taxon>
        <taxon>Hymenobacter</taxon>
    </lineage>
</organism>
<dbReference type="Gene3D" id="1.10.10.60">
    <property type="entry name" value="Homeodomain-like"/>
    <property type="match status" value="1"/>
</dbReference>
<dbReference type="PROSITE" id="PS01124">
    <property type="entry name" value="HTH_ARAC_FAMILY_2"/>
    <property type="match status" value="1"/>
</dbReference>
<dbReference type="PANTHER" id="PTHR43547">
    <property type="entry name" value="TWO-COMPONENT HISTIDINE KINASE"/>
    <property type="match status" value="1"/>
</dbReference>
<dbReference type="InterPro" id="IPR009057">
    <property type="entry name" value="Homeodomain-like_sf"/>
</dbReference>
<dbReference type="SUPFAM" id="SSF52172">
    <property type="entry name" value="CheY-like"/>
    <property type="match status" value="1"/>
</dbReference>
<dbReference type="Pfam" id="PF12833">
    <property type="entry name" value="HTH_18"/>
    <property type="match status" value="1"/>
</dbReference>
<dbReference type="FunFam" id="1.10.287.130:FF:000045">
    <property type="entry name" value="Two-component system sensor histidine kinase/response regulator"/>
    <property type="match status" value="1"/>
</dbReference>
<dbReference type="PANTHER" id="PTHR43547:SF2">
    <property type="entry name" value="HYBRID SIGNAL TRANSDUCTION HISTIDINE KINASE C"/>
    <property type="match status" value="1"/>
</dbReference>
<evidence type="ECO:0000259" key="9">
    <source>
        <dbReference type="PROSITE" id="PS50110"/>
    </source>
</evidence>
<dbReference type="InterPro" id="IPR003594">
    <property type="entry name" value="HATPase_dom"/>
</dbReference>
<comment type="caution">
    <text evidence="10">The sequence shown here is derived from an EMBL/GenBank/DDBJ whole genome shotgun (WGS) entry which is preliminary data.</text>
</comment>
<feature type="domain" description="Histidine kinase" evidence="8">
    <location>
        <begin position="869"/>
        <end position="1101"/>
    </location>
</feature>
<evidence type="ECO:0000256" key="3">
    <source>
        <dbReference type="ARBA" id="ARBA00022553"/>
    </source>
</evidence>
<dbReference type="FunFam" id="2.60.40.10:FF:000791">
    <property type="entry name" value="Two-component system sensor histidine kinase/response regulator"/>
    <property type="match status" value="1"/>
</dbReference>
<dbReference type="SUPFAM" id="SSF63829">
    <property type="entry name" value="Calcium-dependent phosphotriesterase"/>
    <property type="match status" value="2"/>
</dbReference>
<dbReference type="SMART" id="SM00448">
    <property type="entry name" value="REC"/>
    <property type="match status" value="1"/>
</dbReference>
<evidence type="ECO:0000256" key="6">
    <source>
        <dbReference type="PROSITE-ProRule" id="PRU00169"/>
    </source>
</evidence>
<sequence>MRLSTQSGLAQNVAPSEFRFEHLTVDQGLSHSDAMAVAQDKAGFIWVGTNRGLDRYDGYNLKQYSLPINRRNGISANRIKVLHVAPGGRLWVGTERAGLSLYDAAADQLLNFDEDRVPARFRALMRRMSQISVSAITSDKQGRLWVGTYREGLFRLTFNKQGELTNLQQLAAPTEHPHDNYQVSSIVVDGESKIWVGTFNYGLRVLRPESPDLALEVTAVTEAIRVLYLDPHSDLWVGTDNQLFWVSNANRRTVRELTAHPQPLAYPQLQSILMDSFGRLWVGTIYGLYVWEAGTATGSAPPLRTAPPTLLLPKDGESFNINSERIHQIFEDRNQVVWLCASAGGLNKVNLRQKPFGQLRRQLQGQATLSNNYVNALYKEEDRNILWLATRNGVSGYDLTRKTYRNYLNKTKIDNTRGVDVATIFQTSNGTLWFGTRGYGLKSLSIQGTQDKVTTYNKLPQGPNLSSTSIESMAEDRYGSLWVATFNAGLLRFTAEGKFLAAYQTGSSTLPTNNFTNLLYDKRQDVLWASTTDAGLLKLRITPNSLQLLKQFQYTPGAPDGLRVNYVWPLLLDRQGTLWIGTIGGGLHKLTTNAQGQEVIQSYRKWLPESDVESMLTDDEGHLWIGGTGLYRFTPSTRHYLRYDVTDGLQSNAFKIGAAARAQDGTLYFGGINGISYFQPHAIQPNPYPPVVQITGLRIANQLVTVGKELNGRVVLKQPLSTPQTVVIKASENDFSVEFVGLNYANPQKNQYAYRLLGYNKGWVYPAQGQRTASFGNLPAGHYTLQVKASNGEGVWSKKMATMQFDVRAPWYKTGWAYLLYALAALGAVALYRRFEMAQQQLKSRLVLEQFQAEKEKELTDLKLGFFTNVSHELRTPLTLILGPMEEIVRSAGPVADLRAKVHLMHKQARKLLELVNQLLDFRKVESGNVPLRASYGNATRFLTEIHSIFQLKAQEREVEYRLELPEEPVLLYFDRSKLEIILTNLLANAFKYTRTKGRVELSASVVGSPSQDAVYSNGRLTGNYLKINVTDTGVGIKASELEHIFDPYYQASHTNTLRMTGTGIGLSLAKQFAERHGGLLTVASTQGVGTTFELRLPFGQQHLRPEDIQDDDDTLLPATSDDQPLHQLEADLLTLPEAPAVPAGPPRLLVVEDNDEVRQYLQQLFEADYEVITAEDGLLGWEQTLAQLPDLIISDVMMPRSDGLELCQKIRQHPKTAHIPVLLLTARTAETHELEGLGMGADDYVSKPFNPTLLHAKAAALLRNRRKLHEFYQRQILLEPTEIVVADADRTFLETAMSIVERHLDDSEFSVQVLVKEMAMSQSVFYRRIKSITGQTAVEFIRDVRMKRAAQLLANTQLRVSEVAFQVGIEDAKYFRKAFQKIYTLSPSEYAKQHRQRQTATTSPQ</sequence>
<dbReference type="Gene3D" id="3.40.50.2300">
    <property type="match status" value="1"/>
</dbReference>
<dbReference type="Gene3D" id="2.130.10.10">
    <property type="entry name" value="YVTN repeat-like/Quinoprotein amine dehydrogenase"/>
    <property type="match status" value="4"/>
</dbReference>
<evidence type="ECO:0000313" key="11">
    <source>
        <dbReference type="Proteomes" id="UP000664144"/>
    </source>
</evidence>
<dbReference type="EMBL" id="JAFLQZ010000009">
    <property type="protein sequence ID" value="MBO0359191.1"/>
    <property type="molecule type" value="Genomic_DNA"/>
</dbReference>
<dbReference type="SMART" id="SM00342">
    <property type="entry name" value="HTH_ARAC"/>
    <property type="match status" value="1"/>
</dbReference>
<dbReference type="InterPro" id="IPR018060">
    <property type="entry name" value="HTH_AraC"/>
</dbReference>
<evidence type="ECO:0000256" key="5">
    <source>
        <dbReference type="ARBA" id="ARBA00023163"/>
    </source>
</evidence>
<dbReference type="EC" id="2.7.13.3" evidence="2"/>
<dbReference type="InterPro" id="IPR015943">
    <property type="entry name" value="WD40/YVTN_repeat-like_dom_sf"/>
</dbReference>
<feature type="domain" description="HTH araC/xylS-type" evidence="7">
    <location>
        <begin position="1295"/>
        <end position="1394"/>
    </location>
</feature>
<dbReference type="SUPFAM" id="SSF47384">
    <property type="entry name" value="Homodimeric domain of signal transducing histidine kinase"/>
    <property type="match status" value="1"/>
</dbReference>
<dbReference type="PROSITE" id="PS50109">
    <property type="entry name" value="HIS_KIN"/>
    <property type="match status" value="1"/>
</dbReference>
<feature type="domain" description="Response regulatory" evidence="9">
    <location>
        <begin position="1148"/>
        <end position="1263"/>
    </location>
</feature>
<evidence type="ECO:0000256" key="4">
    <source>
        <dbReference type="ARBA" id="ARBA00023015"/>
    </source>
</evidence>
<dbReference type="Gene3D" id="1.10.287.130">
    <property type="match status" value="1"/>
</dbReference>
<dbReference type="SMART" id="SM00387">
    <property type="entry name" value="HATPase_c"/>
    <property type="match status" value="1"/>
</dbReference>
<dbReference type="PROSITE" id="PS50110">
    <property type="entry name" value="RESPONSE_REGULATORY"/>
    <property type="match status" value="1"/>
</dbReference>
<dbReference type="InterPro" id="IPR013783">
    <property type="entry name" value="Ig-like_fold"/>
</dbReference>
<feature type="modified residue" description="4-aspartylphosphate" evidence="6">
    <location>
        <position position="1196"/>
    </location>
</feature>
<dbReference type="Gene3D" id="3.30.565.10">
    <property type="entry name" value="Histidine kinase-like ATPase, C-terminal domain"/>
    <property type="match status" value="1"/>
</dbReference>
<proteinExistence type="predicted"/>
<protein>
    <recommendedName>
        <fullName evidence="2">histidine kinase</fullName>
        <ecNumber evidence="2">2.7.13.3</ecNumber>
    </recommendedName>
</protein>
<dbReference type="GO" id="GO:0043565">
    <property type="term" value="F:sequence-specific DNA binding"/>
    <property type="evidence" value="ECO:0007669"/>
    <property type="project" value="InterPro"/>
</dbReference>
<name>A0A939EXW9_9BACT</name>
<accession>A0A939EXW9</accession>
<dbReference type="GO" id="GO:0003700">
    <property type="term" value="F:DNA-binding transcription factor activity"/>
    <property type="evidence" value="ECO:0007669"/>
    <property type="project" value="InterPro"/>
</dbReference>
<gene>
    <name evidence="10" type="ORF">J0X19_14615</name>
</gene>
<dbReference type="Gene3D" id="2.60.40.10">
    <property type="entry name" value="Immunoglobulins"/>
    <property type="match status" value="1"/>
</dbReference>
<evidence type="ECO:0000313" key="10">
    <source>
        <dbReference type="EMBL" id="MBO0359191.1"/>
    </source>
</evidence>
<dbReference type="RefSeq" id="WP_206985111.1">
    <property type="nucleotide sequence ID" value="NZ_JAFLQZ010000009.1"/>
</dbReference>
<dbReference type="Pfam" id="PF00512">
    <property type="entry name" value="HisKA"/>
    <property type="match status" value="1"/>
</dbReference>
<evidence type="ECO:0000256" key="1">
    <source>
        <dbReference type="ARBA" id="ARBA00000085"/>
    </source>
</evidence>
<dbReference type="PRINTS" id="PR00344">
    <property type="entry name" value="BCTRLSENSOR"/>
</dbReference>
<keyword evidence="5" id="KW-0804">Transcription</keyword>
<keyword evidence="3 6" id="KW-0597">Phosphoprotein</keyword>
<dbReference type="CDD" id="cd00082">
    <property type="entry name" value="HisKA"/>
    <property type="match status" value="1"/>
</dbReference>
<dbReference type="Pfam" id="PF00072">
    <property type="entry name" value="Response_reg"/>
    <property type="match status" value="1"/>
</dbReference>
<dbReference type="GO" id="GO:0000155">
    <property type="term" value="F:phosphorelay sensor kinase activity"/>
    <property type="evidence" value="ECO:0007669"/>
    <property type="project" value="InterPro"/>
</dbReference>
<comment type="catalytic activity">
    <reaction evidence="1">
        <text>ATP + protein L-histidine = ADP + protein N-phospho-L-histidine.</text>
        <dbReference type="EC" id="2.7.13.3"/>
    </reaction>
</comment>
<dbReference type="SMART" id="SM00388">
    <property type="entry name" value="HisKA"/>
    <property type="match status" value="1"/>
</dbReference>
<dbReference type="Pfam" id="PF07494">
    <property type="entry name" value="Reg_prop"/>
    <property type="match status" value="3"/>
</dbReference>
<dbReference type="SUPFAM" id="SSF46689">
    <property type="entry name" value="Homeodomain-like"/>
    <property type="match status" value="1"/>
</dbReference>
<dbReference type="InterPro" id="IPR011110">
    <property type="entry name" value="Reg_prop"/>
</dbReference>
<dbReference type="Proteomes" id="UP000664144">
    <property type="component" value="Unassembled WGS sequence"/>
</dbReference>
<evidence type="ECO:0000259" key="7">
    <source>
        <dbReference type="PROSITE" id="PS01124"/>
    </source>
</evidence>
<dbReference type="InterPro" id="IPR011123">
    <property type="entry name" value="Y_Y_Y"/>
</dbReference>
<dbReference type="InterPro" id="IPR036097">
    <property type="entry name" value="HisK_dim/P_sf"/>
</dbReference>
<keyword evidence="11" id="KW-1185">Reference proteome</keyword>
<dbReference type="InterPro" id="IPR036890">
    <property type="entry name" value="HATPase_C_sf"/>
</dbReference>
<dbReference type="InterPro" id="IPR001789">
    <property type="entry name" value="Sig_transdc_resp-reg_receiver"/>
</dbReference>
<evidence type="ECO:0000259" key="8">
    <source>
        <dbReference type="PROSITE" id="PS50109"/>
    </source>
</evidence>
<dbReference type="CDD" id="cd17574">
    <property type="entry name" value="REC_OmpR"/>
    <property type="match status" value="1"/>
</dbReference>
<dbReference type="Pfam" id="PF07495">
    <property type="entry name" value="Y_Y_Y"/>
    <property type="match status" value="1"/>
</dbReference>